<comment type="caution">
    <text evidence="1">The sequence shown here is derived from an EMBL/GenBank/DDBJ whole genome shotgun (WGS) entry which is preliminary data.</text>
</comment>
<evidence type="ECO:0000313" key="1">
    <source>
        <dbReference type="EMBL" id="KAJ7526939.1"/>
    </source>
</evidence>
<proteinExistence type="predicted"/>
<name>A0ACC2BAY3_DIPCM</name>
<reference evidence="2" key="1">
    <citation type="journal article" date="2024" name="Proc. Natl. Acad. Sci. U.S.A.">
        <title>Extraordinary preservation of gene collinearity over three hundred million years revealed in homosporous lycophytes.</title>
        <authorList>
            <person name="Li C."/>
            <person name="Wickell D."/>
            <person name="Kuo L.Y."/>
            <person name="Chen X."/>
            <person name="Nie B."/>
            <person name="Liao X."/>
            <person name="Peng D."/>
            <person name="Ji J."/>
            <person name="Jenkins J."/>
            <person name="Williams M."/>
            <person name="Shu S."/>
            <person name="Plott C."/>
            <person name="Barry K."/>
            <person name="Rajasekar S."/>
            <person name="Grimwood J."/>
            <person name="Han X."/>
            <person name="Sun S."/>
            <person name="Hou Z."/>
            <person name="He W."/>
            <person name="Dai G."/>
            <person name="Sun C."/>
            <person name="Schmutz J."/>
            <person name="Leebens-Mack J.H."/>
            <person name="Li F.W."/>
            <person name="Wang L."/>
        </authorList>
    </citation>
    <scope>NUCLEOTIDE SEQUENCE [LARGE SCALE GENOMIC DNA]</scope>
    <source>
        <strain evidence="2">cv. PW_Plant_1</strain>
    </source>
</reference>
<protein>
    <submittedName>
        <fullName evidence="1">Uncharacterized protein</fullName>
    </submittedName>
</protein>
<sequence>MSGQRLDGWQQGSWSSQQENPSSITPSFRQFTPIVQSDNSTQCIPRSAGIFLSSKVQQTSKQIASSHFQPYSTGYLLPQSASNSSSSAYVSSAGVSGSLNQQAQRNPAAVYTPKLGPFLHPQAQPAVHIDIERADYHAGLSADLKQEGVQINDALQILLDYSEGTSHTRDKAQVGGASNIAEILSQGSELPAWSELVPEEDSMARCWADLLSVDSEEDPDLRMNSQTKKLVTSDLVPQFSQVKEHPFRGGSYLSMSQSVPGSAALAKQRLRWTPELHERFIEAVNKLGGAEKATPKGVLKMMDVPELTIYHVKSHLQKYRLAKYIPDNPDGKTERKSSSENLATLDPAMITEALRLQMEVQKRLHEQLEVQRLLQLRIEAQGKYLQQMFEEQRKAGGVLSSNLINAEKSTSFSAGDPSVQSSDFGFNSTLSLDFSSQEIRGSGQTIGTSVNSEVHGASASKNSSSQAPSPSSNNFEVLNQSACVIPNSPTKKIKLAATSSIQEHAKETKILKRNLNP</sequence>
<gene>
    <name evidence="1" type="ORF">O6H91_16G028100</name>
</gene>
<organism evidence="1 2">
    <name type="scientific">Diphasiastrum complanatum</name>
    <name type="common">Issler's clubmoss</name>
    <name type="synonym">Lycopodium complanatum</name>
    <dbReference type="NCBI Taxonomy" id="34168"/>
    <lineage>
        <taxon>Eukaryota</taxon>
        <taxon>Viridiplantae</taxon>
        <taxon>Streptophyta</taxon>
        <taxon>Embryophyta</taxon>
        <taxon>Tracheophyta</taxon>
        <taxon>Lycopodiopsida</taxon>
        <taxon>Lycopodiales</taxon>
        <taxon>Lycopodiaceae</taxon>
        <taxon>Lycopodioideae</taxon>
        <taxon>Diphasiastrum</taxon>
    </lineage>
</organism>
<dbReference type="Proteomes" id="UP001162992">
    <property type="component" value="Chromosome 16"/>
</dbReference>
<dbReference type="EMBL" id="CM055107">
    <property type="protein sequence ID" value="KAJ7526939.1"/>
    <property type="molecule type" value="Genomic_DNA"/>
</dbReference>
<accession>A0ACC2BAY3</accession>
<evidence type="ECO:0000313" key="2">
    <source>
        <dbReference type="Proteomes" id="UP001162992"/>
    </source>
</evidence>
<keyword evidence="2" id="KW-1185">Reference proteome</keyword>